<dbReference type="FunCoup" id="A0A6P7GU50">
    <property type="interactions" value="1217"/>
</dbReference>
<dbReference type="InterPro" id="IPR012340">
    <property type="entry name" value="NA-bd_OB-fold"/>
</dbReference>
<protein>
    <submittedName>
        <fullName evidence="10">Replication protein A 32 kDa subunit</fullName>
    </submittedName>
</protein>
<dbReference type="PIRSF" id="PIRSF036949">
    <property type="entry name" value="RPA32"/>
    <property type="match status" value="1"/>
</dbReference>
<dbReference type="InParanoid" id="A0A6P7GU50"/>
<dbReference type="GeneID" id="114346500"/>
<dbReference type="InterPro" id="IPR036390">
    <property type="entry name" value="WH_DNA-bd_sf"/>
</dbReference>
<dbReference type="SUPFAM" id="SSF50249">
    <property type="entry name" value="Nucleic acid-binding proteins"/>
    <property type="match status" value="1"/>
</dbReference>
<dbReference type="Gene3D" id="2.40.50.140">
    <property type="entry name" value="Nucleic acid-binding proteins"/>
    <property type="match status" value="1"/>
</dbReference>
<keyword evidence="9" id="KW-1185">Reference proteome</keyword>
<dbReference type="Gene3D" id="1.10.10.10">
    <property type="entry name" value="Winged helix-like DNA-binding domain superfamily/Winged helix DNA-binding domain"/>
    <property type="match status" value="1"/>
</dbReference>
<dbReference type="GO" id="GO:0003697">
    <property type="term" value="F:single-stranded DNA binding"/>
    <property type="evidence" value="ECO:0007669"/>
    <property type="project" value="TreeGrafter"/>
</dbReference>
<dbReference type="CDD" id="cd04478">
    <property type="entry name" value="RPA2_DBD_D"/>
    <property type="match status" value="1"/>
</dbReference>
<dbReference type="CTD" id="6118"/>
<dbReference type="EnsemblMetazoa" id="XM_028297238.2">
    <property type="protein sequence ID" value="XP_028153039.1"/>
    <property type="gene ID" value="LOC114346500"/>
</dbReference>
<feature type="domain" description="Replication protein A C-terminal" evidence="7">
    <location>
        <begin position="180"/>
        <end position="252"/>
    </location>
</feature>
<dbReference type="InterPro" id="IPR036388">
    <property type="entry name" value="WH-like_DNA-bd_sf"/>
</dbReference>
<gene>
    <name evidence="10" type="primary">LOC114346500</name>
</gene>
<dbReference type="GO" id="GO:0006260">
    <property type="term" value="P:DNA replication"/>
    <property type="evidence" value="ECO:0007669"/>
    <property type="project" value="UniProtKB-KW"/>
</dbReference>
<dbReference type="AlphaFoldDB" id="A0A6P7GU50"/>
<proteinExistence type="inferred from homology"/>
<keyword evidence="4" id="KW-0238">DNA-binding</keyword>
<evidence type="ECO:0000256" key="3">
    <source>
        <dbReference type="ARBA" id="ARBA00022705"/>
    </source>
</evidence>
<dbReference type="RefSeq" id="XP_028153039.1">
    <property type="nucleotide sequence ID" value="XM_028297238.1"/>
</dbReference>
<evidence type="ECO:0000256" key="6">
    <source>
        <dbReference type="SAM" id="MobiDB-lite"/>
    </source>
</evidence>
<dbReference type="GO" id="GO:0035861">
    <property type="term" value="C:site of double-strand break"/>
    <property type="evidence" value="ECO:0007669"/>
    <property type="project" value="TreeGrafter"/>
</dbReference>
<evidence type="ECO:0000256" key="1">
    <source>
        <dbReference type="ARBA" id="ARBA00004123"/>
    </source>
</evidence>
<evidence type="ECO:0000256" key="2">
    <source>
        <dbReference type="ARBA" id="ARBA00007815"/>
    </source>
</evidence>
<keyword evidence="5" id="KW-0539">Nucleus</keyword>
<comment type="subcellular location">
    <subcellularLocation>
        <location evidence="1">Nucleus</location>
    </subcellularLocation>
</comment>
<dbReference type="KEGG" id="dvv:114346500"/>
<dbReference type="OrthoDB" id="25571at2759"/>
<dbReference type="InterPro" id="IPR014646">
    <property type="entry name" value="Rfa2/RPA32"/>
</dbReference>
<accession>A0A6P7GU50</accession>
<feature type="compositionally biased region" description="Polar residues" evidence="6">
    <location>
        <begin position="8"/>
        <end position="25"/>
    </location>
</feature>
<dbReference type="FunFam" id="1.10.10.10:FF:000168">
    <property type="entry name" value="Replication protein A 32 kDa subunit"/>
    <property type="match status" value="1"/>
</dbReference>
<dbReference type="PANTHER" id="PTHR13989">
    <property type="entry name" value="REPLICATION PROTEIN A-RELATED"/>
    <property type="match status" value="1"/>
</dbReference>
<dbReference type="GO" id="GO:0005662">
    <property type="term" value="C:DNA replication factor A complex"/>
    <property type="evidence" value="ECO:0007669"/>
    <property type="project" value="TreeGrafter"/>
</dbReference>
<dbReference type="PANTHER" id="PTHR13989:SF16">
    <property type="entry name" value="REPLICATION PROTEIN A2"/>
    <property type="match status" value="1"/>
</dbReference>
<dbReference type="Proteomes" id="UP001652700">
    <property type="component" value="Unplaced"/>
</dbReference>
<reference evidence="8" key="2">
    <citation type="submission" date="2025-05" db="UniProtKB">
        <authorList>
            <consortium name="EnsemblMetazoa"/>
        </authorList>
    </citation>
    <scope>IDENTIFICATION</scope>
</reference>
<reference evidence="10" key="1">
    <citation type="submission" date="2025-04" db="UniProtKB">
        <authorList>
            <consortium name="RefSeq"/>
        </authorList>
    </citation>
    <scope>IDENTIFICATION</scope>
    <source>
        <tissue evidence="10">Whole insect</tissue>
    </source>
</reference>
<evidence type="ECO:0000256" key="4">
    <source>
        <dbReference type="ARBA" id="ARBA00023125"/>
    </source>
</evidence>
<evidence type="ECO:0000256" key="5">
    <source>
        <dbReference type="ARBA" id="ARBA00023242"/>
    </source>
</evidence>
<dbReference type="SUPFAM" id="SSF46785">
    <property type="entry name" value="Winged helix' DNA-binding domain"/>
    <property type="match status" value="1"/>
</dbReference>
<feature type="region of interest" description="Disordered" evidence="6">
    <location>
        <begin position="1"/>
        <end position="32"/>
    </location>
</feature>
<organism evidence="10">
    <name type="scientific">Diabrotica virgifera virgifera</name>
    <name type="common">western corn rootworm</name>
    <dbReference type="NCBI Taxonomy" id="50390"/>
    <lineage>
        <taxon>Eukaryota</taxon>
        <taxon>Metazoa</taxon>
        <taxon>Ecdysozoa</taxon>
        <taxon>Arthropoda</taxon>
        <taxon>Hexapoda</taxon>
        <taxon>Insecta</taxon>
        <taxon>Pterygota</taxon>
        <taxon>Neoptera</taxon>
        <taxon>Endopterygota</taxon>
        <taxon>Coleoptera</taxon>
        <taxon>Polyphaga</taxon>
        <taxon>Cucujiformia</taxon>
        <taxon>Chrysomeloidea</taxon>
        <taxon>Chrysomelidae</taxon>
        <taxon>Galerucinae</taxon>
        <taxon>Diabroticina</taxon>
        <taxon>Diabroticites</taxon>
        <taxon>Diabrotica</taxon>
    </lineage>
</organism>
<keyword evidence="3" id="KW-0235">DNA replication</keyword>
<sequence>MWGDFSRGNDSSAGGFLNTTANQETTENKGGVKRSQNVVPVVIQQLRNCKDEDFTLFGSPVQIIKLVGILRSVEILSTKATYTIEDHTGSVKAILWLENDGDSATNLPSVKEDSYVQVFGSLRNQDNEKMIMVLRMFPVDDCNIVTTHLLEAIYTRLQAEADSKKMDIDIKVNNPGAALANSMSFVDQYDTGTSGLTPIQEKVFKILQTDQTLNGMSRNTLLSNFPPNQHKQINEALQFLSNEGHVYSTLDSDHFKVTTM</sequence>
<dbReference type="GO" id="GO:0006289">
    <property type="term" value="P:nucleotide-excision repair"/>
    <property type="evidence" value="ECO:0007669"/>
    <property type="project" value="TreeGrafter"/>
</dbReference>
<evidence type="ECO:0000313" key="9">
    <source>
        <dbReference type="Proteomes" id="UP001652700"/>
    </source>
</evidence>
<evidence type="ECO:0000313" key="10">
    <source>
        <dbReference type="RefSeq" id="XP_028153039.1"/>
    </source>
</evidence>
<dbReference type="GO" id="GO:0000724">
    <property type="term" value="P:double-strand break repair via homologous recombination"/>
    <property type="evidence" value="ECO:0007669"/>
    <property type="project" value="TreeGrafter"/>
</dbReference>
<dbReference type="InterPro" id="IPR014892">
    <property type="entry name" value="RPA_C"/>
</dbReference>
<evidence type="ECO:0000259" key="7">
    <source>
        <dbReference type="Pfam" id="PF08784"/>
    </source>
</evidence>
<evidence type="ECO:0000313" key="8">
    <source>
        <dbReference type="EnsemblMetazoa" id="XP_028153039.1"/>
    </source>
</evidence>
<dbReference type="Pfam" id="PF08784">
    <property type="entry name" value="RPA_C"/>
    <property type="match status" value="1"/>
</dbReference>
<comment type="similarity">
    <text evidence="2">Belongs to the replication factor A protein 2 family.</text>
</comment>
<dbReference type="InterPro" id="IPR040260">
    <property type="entry name" value="RFA2-like"/>
</dbReference>
<name>A0A6P7GU50_DIAVI</name>
<dbReference type="GO" id="GO:0000781">
    <property type="term" value="C:chromosome, telomeric region"/>
    <property type="evidence" value="ECO:0007669"/>
    <property type="project" value="TreeGrafter"/>
</dbReference>